<reference evidence="1 2" key="1">
    <citation type="submission" date="2021-01" db="EMBL/GenBank/DDBJ databases">
        <title>Chryseolinea sp. Jin1 Genome sequencing and assembly.</title>
        <authorList>
            <person name="Kim I."/>
        </authorList>
    </citation>
    <scope>NUCLEOTIDE SEQUENCE [LARGE SCALE GENOMIC DNA]</scope>
    <source>
        <strain evidence="1 2">Jin1</strain>
    </source>
</reference>
<dbReference type="Proteomes" id="UP000613030">
    <property type="component" value="Unassembled WGS sequence"/>
</dbReference>
<organism evidence="1 2">
    <name type="scientific">Chryseolinea lacunae</name>
    <dbReference type="NCBI Taxonomy" id="2801331"/>
    <lineage>
        <taxon>Bacteria</taxon>
        <taxon>Pseudomonadati</taxon>
        <taxon>Bacteroidota</taxon>
        <taxon>Cytophagia</taxon>
        <taxon>Cytophagales</taxon>
        <taxon>Fulvivirgaceae</taxon>
        <taxon>Chryseolinea</taxon>
    </lineage>
</organism>
<evidence type="ECO:0000313" key="2">
    <source>
        <dbReference type="Proteomes" id="UP000613030"/>
    </source>
</evidence>
<name>A0ABS1KWD4_9BACT</name>
<proteinExistence type="predicted"/>
<dbReference type="RefSeq" id="WP_202012908.1">
    <property type="nucleotide sequence ID" value="NZ_JAERRB010000007.1"/>
</dbReference>
<keyword evidence="2" id="KW-1185">Reference proteome</keyword>
<gene>
    <name evidence="1" type="ORF">JI741_20200</name>
</gene>
<protein>
    <submittedName>
        <fullName evidence="1">Uncharacterized protein</fullName>
    </submittedName>
</protein>
<evidence type="ECO:0000313" key="1">
    <source>
        <dbReference type="EMBL" id="MBL0743567.1"/>
    </source>
</evidence>
<sequence length="136" mass="15807">MMMEDTLLELNKKFSLEEYKKLKPAQATAFKNNLKQAIGNLKGRHTLKVLDDDYLFSIAATKPSYSMMEMVNDYRELIFKQRNTKDDRAQTNLLQEKKVDLWKKMLEAMFGGYSLFYVVDKSTIAMNQHILNAIVG</sequence>
<dbReference type="EMBL" id="JAERRB010000007">
    <property type="protein sequence ID" value="MBL0743567.1"/>
    <property type="molecule type" value="Genomic_DNA"/>
</dbReference>
<comment type="caution">
    <text evidence="1">The sequence shown here is derived from an EMBL/GenBank/DDBJ whole genome shotgun (WGS) entry which is preliminary data.</text>
</comment>
<accession>A0ABS1KWD4</accession>